<keyword evidence="1" id="KW-0732">Signal</keyword>
<organism evidence="2 3">
    <name type="scientific">Salmonella enterica</name>
    <name type="common">Salmonella choleraesuis</name>
    <dbReference type="NCBI Taxonomy" id="28901"/>
    <lineage>
        <taxon>Bacteria</taxon>
        <taxon>Pseudomonadati</taxon>
        <taxon>Pseudomonadota</taxon>
        <taxon>Gammaproteobacteria</taxon>
        <taxon>Enterobacterales</taxon>
        <taxon>Enterobacteriaceae</taxon>
        <taxon>Salmonella</taxon>
    </lineage>
</organism>
<dbReference type="EMBL" id="UGWP01000004">
    <property type="protein sequence ID" value="SUF59412.1"/>
    <property type="molecule type" value="Genomic_DNA"/>
</dbReference>
<protein>
    <recommendedName>
        <fullName evidence="4">Fimbrial protein</fullName>
    </recommendedName>
</protein>
<accession>A0A379QTN3</accession>
<feature type="signal peptide" evidence="1">
    <location>
        <begin position="1"/>
        <end position="31"/>
    </location>
</feature>
<proteinExistence type="predicted"/>
<evidence type="ECO:0008006" key="4">
    <source>
        <dbReference type="Google" id="ProtNLM"/>
    </source>
</evidence>
<evidence type="ECO:0000313" key="2">
    <source>
        <dbReference type="EMBL" id="SUF59412.1"/>
    </source>
</evidence>
<dbReference type="Proteomes" id="UP000254597">
    <property type="component" value="Unassembled WGS sequence"/>
</dbReference>
<sequence length="203" mass="22635">MRVKNKGAQINKRRHIIISLILMLYPACVLADDYCQITSDKQILNFGRFNSGEMEHGSSDFSGQTINWRTVAPREFHLFVTCNTPRRVRLFLDAPLQPAHHRFRFTVAGAMVLTFKNANMDSQTVLLRSVVRGQNTPVEGGTAEWEAIAGQGLGFTSGSELAGTRLGVTLQVKPYLLSQAFSSRDISNIEESMLVSIETYPVK</sequence>
<evidence type="ECO:0000256" key="1">
    <source>
        <dbReference type="SAM" id="SignalP"/>
    </source>
</evidence>
<gene>
    <name evidence="2" type="ORF">NCTC10252_04790</name>
</gene>
<evidence type="ECO:0000313" key="3">
    <source>
        <dbReference type="Proteomes" id="UP000254597"/>
    </source>
</evidence>
<dbReference type="AlphaFoldDB" id="A0A379QTN3"/>
<name>A0A379QTN3_SALER</name>
<feature type="chain" id="PRO_5016920570" description="Fimbrial protein" evidence="1">
    <location>
        <begin position="32"/>
        <end position="203"/>
    </location>
</feature>
<reference evidence="2 3" key="1">
    <citation type="submission" date="2018-06" db="EMBL/GenBank/DDBJ databases">
        <authorList>
            <consortium name="Pathogen Informatics"/>
            <person name="Doyle S."/>
        </authorList>
    </citation>
    <scope>NUCLEOTIDE SEQUENCE [LARGE SCALE GENOMIC DNA]</scope>
    <source>
        <strain evidence="2 3">NCTC10252</strain>
    </source>
</reference>